<dbReference type="AlphaFoldDB" id="I2GT49"/>
<dbReference type="Proteomes" id="UP000009309">
    <property type="component" value="Unassembled WGS sequence"/>
</dbReference>
<keyword evidence="2" id="KW-1185">Reference proteome</keyword>
<gene>
    <name evidence="1" type="ORF">BN8_06480</name>
</gene>
<protein>
    <submittedName>
        <fullName evidence="1">Uncharacterized protein</fullName>
    </submittedName>
</protein>
<organism evidence="1 2">
    <name type="scientific">Fibrisoma limi BUZ 3</name>
    <dbReference type="NCBI Taxonomy" id="1185876"/>
    <lineage>
        <taxon>Bacteria</taxon>
        <taxon>Pseudomonadati</taxon>
        <taxon>Bacteroidota</taxon>
        <taxon>Cytophagia</taxon>
        <taxon>Cytophagales</taxon>
        <taxon>Spirosomataceae</taxon>
        <taxon>Fibrisoma</taxon>
    </lineage>
</organism>
<accession>I2GT49</accession>
<comment type="caution">
    <text evidence="1">The sequence shown here is derived from an EMBL/GenBank/DDBJ whole genome shotgun (WGS) entry which is preliminary data.</text>
</comment>
<name>I2GT49_9BACT</name>
<sequence>MVVVIKPIRNINLRTSDLKLFFNHEHTLLTG</sequence>
<reference evidence="1 2" key="1">
    <citation type="journal article" date="2012" name="J. Bacteriol.">
        <title>Genome Sequence of the Filamentous Bacterium Fibrisoma limi BUZ 3T.</title>
        <authorList>
            <person name="Filippini M."/>
            <person name="Qi W."/>
            <person name="Jaenicke S."/>
            <person name="Goesmann A."/>
            <person name="Smits T.H."/>
            <person name="Bagheri H.C."/>
        </authorList>
    </citation>
    <scope>NUCLEOTIDE SEQUENCE [LARGE SCALE GENOMIC DNA]</scope>
    <source>
        <strain evidence="2">BUZ 3T</strain>
    </source>
</reference>
<dbReference type="EMBL" id="CAIT01000010">
    <property type="protein sequence ID" value="CCH57078.1"/>
    <property type="molecule type" value="Genomic_DNA"/>
</dbReference>
<evidence type="ECO:0000313" key="2">
    <source>
        <dbReference type="Proteomes" id="UP000009309"/>
    </source>
</evidence>
<evidence type="ECO:0000313" key="1">
    <source>
        <dbReference type="EMBL" id="CCH57078.1"/>
    </source>
</evidence>
<proteinExistence type="predicted"/>